<name>A0A0B8P3E1_9VIBR</name>
<evidence type="ECO:0000313" key="2">
    <source>
        <dbReference type="EMBL" id="GAM59107.1"/>
    </source>
</evidence>
<dbReference type="Pfam" id="PF17677">
    <property type="entry name" value="Glyco_hydro38C2"/>
    <property type="match status" value="1"/>
</dbReference>
<organism evidence="2 3">
    <name type="scientific">Vibrio ishigakensis</name>
    <dbReference type="NCBI Taxonomy" id="1481914"/>
    <lineage>
        <taxon>Bacteria</taxon>
        <taxon>Pseudomonadati</taxon>
        <taxon>Pseudomonadota</taxon>
        <taxon>Gammaproteobacteria</taxon>
        <taxon>Vibrionales</taxon>
        <taxon>Vibrionaceae</taxon>
        <taxon>Vibrio</taxon>
    </lineage>
</organism>
<dbReference type="InterPro" id="IPR041147">
    <property type="entry name" value="GH38_C"/>
</dbReference>
<protein>
    <submittedName>
        <fullName evidence="2">Glycosyl hydrolase, family 38</fullName>
    </submittedName>
</protein>
<sequence>MLSSIGHSFIKDNAVIVRLFNATDQEQILDITQFAQFGEVERVNYREHTLAQEWAVKANNSIDIRVTFKV</sequence>
<evidence type="ECO:0000313" key="3">
    <source>
        <dbReference type="Proteomes" id="UP000031671"/>
    </source>
</evidence>
<dbReference type="Proteomes" id="UP000031671">
    <property type="component" value="Unassembled WGS sequence"/>
</dbReference>
<keyword evidence="2" id="KW-0378">Hydrolase</keyword>
<dbReference type="EMBL" id="BBRZ01000124">
    <property type="protein sequence ID" value="GAM59107.1"/>
    <property type="molecule type" value="Genomic_DNA"/>
</dbReference>
<proteinExistence type="predicted"/>
<evidence type="ECO:0000259" key="1">
    <source>
        <dbReference type="Pfam" id="PF17677"/>
    </source>
</evidence>
<keyword evidence="3" id="KW-1185">Reference proteome</keyword>
<dbReference type="GO" id="GO:0016787">
    <property type="term" value="F:hydrolase activity"/>
    <property type="evidence" value="ECO:0007669"/>
    <property type="project" value="UniProtKB-KW"/>
</dbReference>
<reference evidence="2 3" key="1">
    <citation type="submission" date="2015-01" db="EMBL/GenBank/DDBJ databases">
        <title>Vibrio sp. C1 JCM 19231 whole genome shotgun sequence.</title>
        <authorList>
            <person name="Sawabe T."/>
            <person name="Meirelles P."/>
            <person name="Feng G."/>
            <person name="Sayaka M."/>
            <person name="Hattori M."/>
            <person name="Ohkuma M."/>
        </authorList>
    </citation>
    <scope>NUCLEOTIDE SEQUENCE [LARGE SCALE GENOMIC DNA]</scope>
    <source>
        <strain evidence="3">JCM 19231</strain>
    </source>
</reference>
<accession>A0A0B8P3E1</accession>
<gene>
    <name evidence="2" type="ORF">JCM19231_1589</name>
</gene>
<comment type="caution">
    <text evidence="2">The sequence shown here is derived from an EMBL/GenBank/DDBJ whole genome shotgun (WGS) entry which is preliminary data.</text>
</comment>
<feature type="domain" description="Glycosyl hydrolases family 38 C-terminal" evidence="1">
    <location>
        <begin position="12"/>
        <end position="68"/>
    </location>
</feature>
<dbReference type="AlphaFoldDB" id="A0A0B8P3E1"/>
<reference evidence="2 3" key="2">
    <citation type="submission" date="2015-01" db="EMBL/GenBank/DDBJ databases">
        <authorList>
            <consortium name="NBRP consortium"/>
            <person name="Sawabe T."/>
            <person name="Meirelles P."/>
            <person name="Feng G."/>
            <person name="Sayaka M."/>
            <person name="Hattori M."/>
            <person name="Ohkuma M."/>
        </authorList>
    </citation>
    <scope>NUCLEOTIDE SEQUENCE [LARGE SCALE GENOMIC DNA]</scope>
    <source>
        <strain evidence="3">JCM 19231</strain>
    </source>
</reference>